<dbReference type="EC" id="5.6.2.4" evidence="10"/>
<evidence type="ECO:0000256" key="10">
    <source>
        <dbReference type="ARBA" id="ARBA00034808"/>
    </source>
</evidence>
<evidence type="ECO:0000256" key="12">
    <source>
        <dbReference type="ARBA" id="ARBA00044550"/>
    </source>
</evidence>
<evidence type="ECO:0000256" key="6">
    <source>
        <dbReference type="ARBA" id="ARBA00022840"/>
    </source>
</evidence>
<accession>A0A412WJ20</accession>
<keyword evidence="2" id="KW-0479">Metal-binding</keyword>
<dbReference type="GO" id="GO:0009378">
    <property type="term" value="F:four-way junction helicase activity"/>
    <property type="evidence" value="ECO:0007669"/>
    <property type="project" value="TreeGrafter"/>
</dbReference>
<keyword evidence="4 16" id="KW-0378">Hydrolase</keyword>
<dbReference type="PANTHER" id="PTHR13710">
    <property type="entry name" value="DNA HELICASE RECQ FAMILY MEMBER"/>
    <property type="match status" value="1"/>
</dbReference>
<protein>
    <recommendedName>
        <fullName evidence="11">ATP-dependent DNA helicase RecQ</fullName>
        <ecNumber evidence="10">5.6.2.4</ecNumber>
    </recommendedName>
    <alternativeName>
        <fullName evidence="12">DNA 3'-5' helicase RecQ</fullName>
    </alternativeName>
</protein>
<evidence type="ECO:0000259" key="13">
    <source>
        <dbReference type="PROSITE" id="PS51192"/>
    </source>
</evidence>
<dbReference type="Proteomes" id="UP000283426">
    <property type="component" value="Unassembled WGS sequence"/>
</dbReference>
<dbReference type="InterPro" id="IPR014001">
    <property type="entry name" value="Helicase_ATP-bd"/>
</dbReference>
<evidence type="ECO:0000313" key="17">
    <source>
        <dbReference type="Proteomes" id="UP000283426"/>
    </source>
</evidence>
<feature type="domain" description="Helicase ATP-binding" evidence="13">
    <location>
        <begin position="26"/>
        <end position="194"/>
    </location>
</feature>
<comment type="catalytic activity">
    <reaction evidence="9">
        <text>Couples ATP hydrolysis with the unwinding of duplex DNA by translocating in the 3'-5' direction.</text>
        <dbReference type="EC" id="5.6.2.4"/>
    </reaction>
</comment>
<dbReference type="Gene3D" id="1.10.10.10">
    <property type="entry name" value="Winged helix-like DNA-binding domain superfamily/Winged helix DNA-binding domain"/>
    <property type="match status" value="1"/>
</dbReference>
<keyword evidence="8" id="KW-0413">Isomerase</keyword>
<dbReference type="Pfam" id="PF16124">
    <property type="entry name" value="RecQ_Zn_bind"/>
    <property type="match status" value="1"/>
</dbReference>
<dbReference type="InterPro" id="IPR011545">
    <property type="entry name" value="DEAD/DEAH_box_helicase_dom"/>
</dbReference>
<dbReference type="SMART" id="SM00490">
    <property type="entry name" value="HELICc"/>
    <property type="match status" value="1"/>
</dbReference>
<dbReference type="SUPFAM" id="SSF52540">
    <property type="entry name" value="P-loop containing nucleoside triphosphate hydrolases"/>
    <property type="match status" value="1"/>
</dbReference>
<dbReference type="InterPro" id="IPR004589">
    <property type="entry name" value="DNA_helicase_ATP-dep_RecQ"/>
</dbReference>
<dbReference type="GO" id="GO:0005737">
    <property type="term" value="C:cytoplasm"/>
    <property type="evidence" value="ECO:0007669"/>
    <property type="project" value="TreeGrafter"/>
</dbReference>
<sequence length="633" mass="72352">MHNRIHEILKQYWGYDEFRSLQEEIILSVLEGKDTLALMPTGGGKSITYQVPALVLEGICLVVTPLIALMKDQVEELQKRGIVAEAIYTGMGKEQIESTLNKAIAGKIKFLYVSPERLASEQFRARLKQMHLSMLAVDEAHCISQWGYDFRPSYLRIAEIRENFRQIPVLALTATATPRVAEDIQQQLKFEVPHVLSKSFRRDNIAYVVRKANDKLGELLHILSSLKASAIVYVRKRAGAEELARFLKAKGIEADFYHAGLTSFQREQKQEAWKKGEVPVIVATNAFGMGIDKPDVRIVVHFDIPDSPEAYFQEAGRAGRDGKKAYAVLLYNEAALTALKKRVTQGFPDKNYIRQVYRLLGDFFGLEEGLGHGLAFEFDPEHFVKTYKLELTTTLSAIKVLQVAGYLECTTEVHARSRISFLVLRDQLYKIELGDLLLERLVEYILRNYPGIFVQYAYIDEEILAGKLGVKRQQVYESLLLLARRRIIGYIPGNDRPYIVYHQPRVPAHYLHIGPEAYEDRKQAYAVKVGHMAGYIELTDSCRQLYLMAYFGQREKEVCGICDLCLEQKKRPGNTNRKTEEKILELLKQKDYEIRELIYESAGSRQQATACIRKLLDAGEIYYKTPTLLALRH</sequence>
<comment type="caution">
    <text evidence="16">The sequence shown here is derived from an EMBL/GenBank/DDBJ whole genome shotgun (WGS) entry which is preliminary data.</text>
</comment>
<dbReference type="FunFam" id="3.40.50.300:FF:001051">
    <property type="entry name" value="ATP-dependent DNA helicase RecQ"/>
    <property type="match status" value="1"/>
</dbReference>
<dbReference type="GeneID" id="61273986"/>
<gene>
    <name evidence="16" type="ORF">DWW24_08155</name>
    <name evidence="15" type="ORF">L0P03_04075</name>
</gene>
<evidence type="ECO:0000313" key="16">
    <source>
        <dbReference type="EMBL" id="RGV27172.1"/>
    </source>
</evidence>
<organism evidence="16 17">
    <name type="scientific">Odoribacter splanchnicus</name>
    <dbReference type="NCBI Taxonomy" id="28118"/>
    <lineage>
        <taxon>Bacteria</taxon>
        <taxon>Pseudomonadati</taxon>
        <taxon>Bacteroidota</taxon>
        <taxon>Bacteroidia</taxon>
        <taxon>Bacteroidales</taxon>
        <taxon>Odoribacteraceae</taxon>
        <taxon>Odoribacter</taxon>
    </lineage>
</organism>
<dbReference type="OMA" id="GNYKFLY"/>
<dbReference type="GO" id="GO:0043590">
    <property type="term" value="C:bacterial nucleoid"/>
    <property type="evidence" value="ECO:0007669"/>
    <property type="project" value="TreeGrafter"/>
</dbReference>
<dbReference type="SMART" id="SM00487">
    <property type="entry name" value="DEXDc"/>
    <property type="match status" value="1"/>
</dbReference>
<keyword evidence="5 16" id="KW-0347">Helicase</keyword>
<dbReference type="InterPro" id="IPR001650">
    <property type="entry name" value="Helicase_C-like"/>
</dbReference>
<proteinExistence type="inferred from homology"/>
<dbReference type="NCBIfam" id="TIGR00614">
    <property type="entry name" value="recQ_fam"/>
    <property type="match status" value="1"/>
</dbReference>
<dbReference type="GO" id="GO:0043138">
    <property type="term" value="F:3'-5' DNA helicase activity"/>
    <property type="evidence" value="ECO:0007669"/>
    <property type="project" value="UniProtKB-EC"/>
</dbReference>
<dbReference type="PANTHER" id="PTHR13710:SF105">
    <property type="entry name" value="ATP-DEPENDENT DNA HELICASE Q1"/>
    <property type="match status" value="1"/>
</dbReference>
<dbReference type="InterPro" id="IPR036388">
    <property type="entry name" value="WH-like_DNA-bd_sf"/>
</dbReference>
<dbReference type="PROSITE" id="PS51192">
    <property type="entry name" value="HELICASE_ATP_BIND_1"/>
    <property type="match status" value="1"/>
</dbReference>
<evidence type="ECO:0000256" key="1">
    <source>
        <dbReference type="ARBA" id="ARBA00005446"/>
    </source>
</evidence>
<dbReference type="GO" id="GO:0046872">
    <property type="term" value="F:metal ion binding"/>
    <property type="evidence" value="ECO:0007669"/>
    <property type="project" value="UniProtKB-KW"/>
</dbReference>
<dbReference type="RefSeq" id="WP_013611067.1">
    <property type="nucleotide sequence ID" value="NZ_JAHONW010000014.1"/>
</dbReference>
<evidence type="ECO:0000256" key="5">
    <source>
        <dbReference type="ARBA" id="ARBA00022806"/>
    </source>
</evidence>
<dbReference type="InterPro" id="IPR027417">
    <property type="entry name" value="P-loop_NTPase"/>
</dbReference>
<evidence type="ECO:0000256" key="11">
    <source>
        <dbReference type="ARBA" id="ARBA00044535"/>
    </source>
</evidence>
<dbReference type="InterPro" id="IPR032284">
    <property type="entry name" value="RecQ_Zn-bd"/>
</dbReference>
<comment type="similarity">
    <text evidence="1">Belongs to the helicase family. RecQ subfamily.</text>
</comment>
<evidence type="ECO:0000256" key="7">
    <source>
        <dbReference type="ARBA" id="ARBA00023125"/>
    </source>
</evidence>
<evidence type="ECO:0000256" key="8">
    <source>
        <dbReference type="ARBA" id="ARBA00023235"/>
    </source>
</evidence>
<reference evidence="16 17" key="1">
    <citation type="submission" date="2018-08" db="EMBL/GenBank/DDBJ databases">
        <title>A genome reference for cultivated species of the human gut microbiota.</title>
        <authorList>
            <person name="Zou Y."/>
            <person name="Xue W."/>
            <person name="Luo G."/>
        </authorList>
    </citation>
    <scope>NUCLEOTIDE SEQUENCE [LARGE SCALE GENOMIC DNA]</scope>
    <source>
        <strain evidence="16 17">AF14-6AC</strain>
    </source>
</reference>
<reference evidence="15" key="2">
    <citation type="submission" date="2022-01" db="EMBL/GenBank/DDBJ databases">
        <title>Collection of gut derived symbiotic bacterial strains cultured from healthy donors.</title>
        <authorList>
            <person name="Lin H."/>
            <person name="Kohout C."/>
            <person name="Waligurski E."/>
            <person name="Pamer E.G."/>
        </authorList>
    </citation>
    <scope>NUCLEOTIDE SEQUENCE</scope>
    <source>
        <strain evidence="15">DFI.1.149</strain>
    </source>
</reference>
<dbReference type="Gene3D" id="3.40.50.300">
    <property type="entry name" value="P-loop containing nucleotide triphosphate hydrolases"/>
    <property type="match status" value="2"/>
</dbReference>
<dbReference type="Pfam" id="PF00271">
    <property type="entry name" value="Helicase_C"/>
    <property type="match status" value="1"/>
</dbReference>
<dbReference type="GO" id="GO:0030894">
    <property type="term" value="C:replisome"/>
    <property type="evidence" value="ECO:0007669"/>
    <property type="project" value="TreeGrafter"/>
</dbReference>
<dbReference type="GO" id="GO:0003677">
    <property type="term" value="F:DNA binding"/>
    <property type="evidence" value="ECO:0007669"/>
    <property type="project" value="UniProtKB-KW"/>
</dbReference>
<feature type="domain" description="Helicase C-terminal" evidence="14">
    <location>
        <begin position="218"/>
        <end position="364"/>
    </location>
</feature>
<dbReference type="EMBL" id="JAKNDN010000006">
    <property type="protein sequence ID" value="MCG4959036.1"/>
    <property type="molecule type" value="Genomic_DNA"/>
</dbReference>
<evidence type="ECO:0000256" key="4">
    <source>
        <dbReference type="ARBA" id="ARBA00022801"/>
    </source>
</evidence>
<dbReference type="Pfam" id="PF00270">
    <property type="entry name" value="DEAD"/>
    <property type="match status" value="1"/>
</dbReference>
<evidence type="ECO:0000256" key="9">
    <source>
        <dbReference type="ARBA" id="ARBA00034617"/>
    </source>
</evidence>
<keyword evidence="6" id="KW-0067">ATP-binding</keyword>
<dbReference type="AlphaFoldDB" id="A0A412WJ20"/>
<name>A0A412WJ20_9BACT</name>
<keyword evidence="3" id="KW-0547">Nucleotide-binding</keyword>
<dbReference type="GO" id="GO:0006281">
    <property type="term" value="P:DNA repair"/>
    <property type="evidence" value="ECO:0007669"/>
    <property type="project" value="TreeGrafter"/>
</dbReference>
<dbReference type="GO" id="GO:0006310">
    <property type="term" value="P:DNA recombination"/>
    <property type="evidence" value="ECO:0007669"/>
    <property type="project" value="InterPro"/>
</dbReference>
<dbReference type="Proteomes" id="UP001199750">
    <property type="component" value="Unassembled WGS sequence"/>
</dbReference>
<evidence type="ECO:0000256" key="2">
    <source>
        <dbReference type="ARBA" id="ARBA00022723"/>
    </source>
</evidence>
<dbReference type="EMBL" id="QRYW01000015">
    <property type="protein sequence ID" value="RGV27172.1"/>
    <property type="molecule type" value="Genomic_DNA"/>
</dbReference>
<evidence type="ECO:0000259" key="14">
    <source>
        <dbReference type="PROSITE" id="PS51194"/>
    </source>
</evidence>
<dbReference type="GO" id="GO:0005524">
    <property type="term" value="F:ATP binding"/>
    <property type="evidence" value="ECO:0007669"/>
    <property type="project" value="UniProtKB-KW"/>
</dbReference>
<evidence type="ECO:0000313" key="15">
    <source>
        <dbReference type="EMBL" id="MCG4959036.1"/>
    </source>
</evidence>
<dbReference type="CDD" id="cd17920">
    <property type="entry name" value="DEXHc_RecQ"/>
    <property type="match status" value="1"/>
</dbReference>
<evidence type="ECO:0000256" key="3">
    <source>
        <dbReference type="ARBA" id="ARBA00022741"/>
    </source>
</evidence>
<keyword evidence="7" id="KW-0238">DNA-binding</keyword>
<dbReference type="PROSITE" id="PS51194">
    <property type="entry name" value="HELICASE_CTER"/>
    <property type="match status" value="1"/>
</dbReference>
<dbReference type="GO" id="GO:0016787">
    <property type="term" value="F:hydrolase activity"/>
    <property type="evidence" value="ECO:0007669"/>
    <property type="project" value="UniProtKB-KW"/>
</dbReference>